<accession>A0A251N4G0</accession>
<feature type="compositionally biased region" description="Low complexity" evidence="1">
    <location>
        <begin position="13"/>
        <end position="24"/>
    </location>
</feature>
<feature type="region of interest" description="Disordered" evidence="1">
    <location>
        <begin position="1"/>
        <end position="69"/>
    </location>
</feature>
<organism evidence="2 3">
    <name type="scientific">Prunus persica</name>
    <name type="common">Peach</name>
    <name type="synonym">Amygdalus persica</name>
    <dbReference type="NCBI Taxonomy" id="3760"/>
    <lineage>
        <taxon>Eukaryota</taxon>
        <taxon>Viridiplantae</taxon>
        <taxon>Streptophyta</taxon>
        <taxon>Embryophyta</taxon>
        <taxon>Tracheophyta</taxon>
        <taxon>Spermatophyta</taxon>
        <taxon>Magnoliopsida</taxon>
        <taxon>eudicotyledons</taxon>
        <taxon>Gunneridae</taxon>
        <taxon>Pentapetalae</taxon>
        <taxon>rosids</taxon>
        <taxon>fabids</taxon>
        <taxon>Rosales</taxon>
        <taxon>Rosaceae</taxon>
        <taxon>Amygdaloideae</taxon>
        <taxon>Amygdaleae</taxon>
        <taxon>Prunus</taxon>
    </lineage>
</organism>
<dbReference type="Gramene" id="ONH94231">
    <property type="protein sequence ID" value="ONH94231"/>
    <property type="gene ID" value="PRUPE_7G005200"/>
</dbReference>
<protein>
    <submittedName>
        <fullName evidence="2">Uncharacterized protein</fullName>
    </submittedName>
</protein>
<evidence type="ECO:0000313" key="2">
    <source>
        <dbReference type="EMBL" id="ONH94231.1"/>
    </source>
</evidence>
<sequence length="69" mass="7295">MPASSAASKRRSTPCPTTTTTTHRSPPPLPRVVSPSGTFSPPHTPCRSTPRPTGHRSLISNTRPPPSDP</sequence>
<keyword evidence="3" id="KW-1185">Reference proteome</keyword>
<reference evidence="2 3" key="1">
    <citation type="journal article" date="2013" name="Nat. Genet.">
        <title>The high-quality draft genome of peach (Prunus persica) identifies unique patterns of genetic diversity, domestication and genome evolution.</title>
        <authorList>
            <consortium name="International Peach Genome Initiative"/>
            <person name="Verde I."/>
            <person name="Abbott A.G."/>
            <person name="Scalabrin S."/>
            <person name="Jung S."/>
            <person name="Shu S."/>
            <person name="Marroni F."/>
            <person name="Zhebentyayeva T."/>
            <person name="Dettori M.T."/>
            <person name="Grimwood J."/>
            <person name="Cattonaro F."/>
            <person name="Zuccolo A."/>
            <person name="Rossini L."/>
            <person name="Jenkins J."/>
            <person name="Vendramin E."/>
            <person name="Meisel L.A."/>
            <person name="Decroocq V."/>
            <person name="Sosinski B."/>
            <person name="Prochnik S."/>
            <person name="Mitros T."/>
            <person name="Policriti A."/>
            <person name="Cipriani G."/>
            <person name="Dondini L."/>
            <person name="Ficklin S."/>
            <person name="Goodstein D.M."/>
            <person name="Xuan P."/>
            <person name="Del Fabbro C."/>
            <person name="Aramini V."/>
            <person name="Copetti D."/>
            <person name="Gonzalez S."/>
            <person name="Horner D.S."/>
            <person name="Falchi R."/>
            <person name="Lucas S."/>
            <person name="Mica E."/>
            <person name="Maldonado J."/>
            <person name="Lazzari B."/>
            <person name="Bielenberg D."/>
            <person name="Pirona R."/>
            <person name="Miculan M."/>
            <person name="Barakat A."/>
            <person name="Testolin R."/>
            <person name="Stella A."/>
            <person name="Tartarini S."/>
            <person name="Tonutti P."/>
            <person name="Arus P."/>
            <person name="Orellana A."/>
            <person name="Wells C."/>
            <person name="Main D."/>
            <person name="Vizzotto G."/>
            <person name="Silva H."/>
            <person name="Salamini F."/>
            <person name="Schmutz J."/>
            <person name="Morgante M."/>
            <person name="Rokhsar D.S."/>
        </authorList>
    </citation>
    <scope>NUCLEOTIDE SEQUENCE [LARGE SCALE GENOMIC DNA]</scope>
    <source>
        <strain evidence="3">cv. Nemared</strain>
    </source>
</reference>
<name>A0A251N4G0_PRUPE</name>
<proteinExistence type="predicted"/>
<gene>
    <name evidence="2" type="ORF">PRUPE_7G005200</name>
</gene>
<evidence type="ECO:0000256" key="1">
    <source>
        <dbReference type="SAM" id="MobiDB-lite"/>
    </source>
</evidence>
<dbReference type="Proteomes" id="UP000006882">
    <property type="component" value="Chromosome G7"/>
</dbReference>
<evidence type="ECO:0000313" key="3">
    <source>
        <dbReference type="Proteomes" id="UP000006882"/>
    </source>
</evidence>
<feature type="compositionally biased region" description="Polar residues" evidence="1">
    <location>
        <begin position="37"/>
        <end position="51"/>
    </location>
</feature>
<dbReference type="EMBL" id="CM007657">
    <property type="protein sequence ID" value="ONH94231.1"/>
    <property type="molecule type" value="Genomic_DNA"/>
</dbReference>
<dbReference type="AlphaFoldDB" id="A0A251N4G0"/>